<protein>
    <submittedName>
        <fullName evidence="1">Uncharacterized protein</fullName>
    </submittedName>
</protein>
<reference evidence="1" key="1">
    <citation type="submission" date="2020-06" db="EMBL/GenBank/DDBJ databases">
        <authorList>
            <person name="Li T."/>
            <person name="Hu X."/>
            <person name="Zhang T."/>
            <person name="Song X."/>
            <person name="Zhang H."/>
            <person name="Dai N."/>
            <person name="Sheng W."/>
            <person name="Hou X."/>
            <person name="Wei L."/>
        </authorList>
    </citation>
    <scope>NUCLEOTIDE SEQUENCE</scope>
    <source>
        <strain evidence="1">KEN1</strain>
        <tissue evidence="1">Leaf</tissue>
    </source>
</reference>
<organism evidence="1">
    <name type="scientific">Sesamum latifolium</name>
    <dbReference type="NCBI Taxonomy" id="2727402"/>
    <lineage>
        <taxon>Eukaryota</taxon>
        <taxon>Viridiplantae</taxon>
        <taxon>Streptophyta</taxon>
        <taxon>Embryophyta</taxon>
        <taxon>Tracheophyta</taxon>
        <taxon>Spermatophyta</taxon>
        <taxon>Magnoliopsida</taxon>
        <taxon>eudicotyledons</taxon>
        <taxon>Gunneridae</taxon>
        <taxon>Pentapetalae</taxon>
        <taxon>asterids</taxon>
        <taxon>lamiids</taxon>
        <taxon>Lamiales</taxon>
        <taxon>Pedaliaceae</taxon>
        <taxon>Sesamum</taxon>
    </lineage>
</organism>
<comment type="caution">
    <text evidence="1">The sequence shown here is derived from an EMBL/GenBank/DDBJ whole genome shotgun (WGS) entry which is preliminary data.</text>
</comment>
<dbReference type="EMBL" id="JACGWN010000014">
    <property type="protein sequence ID" value="KAL0405396.1"/>
    <property type="molecule type" value="Genomic_DNA"/>
</dbReference>
<proteinExistence type="predicted"/>
<name>A0AAW2TKV3_9LAMI</name>
<reference evidence="1" key="2">
    <citation type="journal article" date="2024" name="Plant">
        <title>Genomic evolution and insights into agronomic trait innovations of Sesamum species.</title>
        <authorList>
            <person name="Miao H."/>
            <person name="Wang L."/>
            <person name="Qu L."/>
            <person name="Liu H."/>
            <person name="Sun Y."/>
            <person name="Le M."/>
            <person name="Wang Q."/>
            <person name="Wei S."/>
            <person name="Zheng Y."/>
            <person name="Lin W."/>
            <person name="Duan Y."/>
            <person name="Cao H."/>
            <person name="Xiong S."/>
            <person name="Wang X."/>
            <person name="Wei L."/>
            <person name="Li C."/>
            <person name="Ma Q."/>
            <person name="Ju M."/>
            <person name="Zhao R."/>
            <person name="Li G."/>
            <person name="Mu C."/>
            <person name="Tian Q."/>
            <person name="Mei H."/>
            <person name="Zhang T."/>
            <person name="Gao T."/>
            <person name="Zhang H."/>
        </authorList>
    </citation>
    <scope>NUCLEOTIDE SEQUENCE</scope>
    <source>
        <strain evidence="1">KEN1</strain>
    </source>
</reference>
<evidence type="ECO:0000313" key="1">
    <source>
        <dbReference type="EMBL" id="KAL0405396.1"/>
    </source>
</evidence>
<dbReference type="AlphaFoldDB" id="A0AAW2TKV3"/>
<gene>
    <name evidence="1" type="ORF">Slati_3853500</name>
</gene>
<accession>A0AAW2TKV3</accession>
<sequence length="93" mass="10523">MLIVFWELNSALTKGTHWFGTMTNMVGFLYVVPTKLQRCLAVRWGLQALRKRGGLSGNPKLSQQFCYSTNAYLMRLRGVRVEGMCSSYLGALE</sequence>